<evidence type="ECO:0000313" key="3">
    <source>
        <dbReference type="Proteomes" id="UP000054598"/>
    </source>
</evidence>
<proteinExistence type="predicted"/>
<feature type="transmembrane region" description="Helical" evidence="1">
    <location>
        <begin position="92"/>
        <end position="112"/>
    </location>
</feature>
<sequence>MAITAIMNIIGGLVLCAGIIVALPVLGGFLEKAGKFLGGFQVIIGIIMIILGLLDIFSLQGIVAFLVGVILLTGVFHVIPALGVYLEKFGKWLGGFQTIIGVIAIIVGIVGLL</sequence>
<dbReference type="EMBL" id="LGHE01000279">
    <property type="protein sequence ID" value="KUK99103.1"/>
    <property type="molecule type" value="Genomic_DNA"/>
</dbReference>
<dbReference type="PATRIC" id="fig|2198.3.peg.2005"/>
<dbReference type="AlphaFoldDB" id="A0A101IPV9"/>
<evidence type="ECO:0000313" key="2">
    <source>
        <dbReference type="EMBL" id="KUK99103.1"/>
    </source>
</evidence>
<reference evidence="3" key="1">
    <citation type="journal article" date="2015" name="MBio">
        <title>Genome-Resolved Metagenomic Analysis Reveals Roles for Candidate Phyla and Other Microbial Community Members in Biogeochemical Transformations in Oil Reservoirs.</title>
        <authorList>
            <person name="Hu P."/>
            <person name="Tom L."/>
            <person name="Singh A."/>
            <person name="Thomas B.C."/>
            <person name="Baker B.J."/>
            <person name="Piceno Y.M."/>
            <person name="Andersen G.L."/>
            <person name="Banfield J.F."/>
        </authorList>
    </citation>
    <scope>NUCLEOTIDE SEQUENCE [LARGE SCALE GENOMIC DNA]</scope>
</reference>
<gene>
    <name evidence="2" type="ORF">XE10_1896</name>
</gene>
<accession>A0A101IPV9</accession>
<evidence type="ECO:0000256" key="1">
    <source>
        <dbReference type="SAM" id="Phobius"/>
    </source>
</evidence>
<feature type="transmembrane region" description="Helical" evidence="1">
    <location>
        <begin position="61"/>
        <end position="86"/>
    </location>
</feature>
<dbReference type="Proteomes" id="UP000054598">
    <property type="component" value="Unassembled WGS sequence"/>
</dbReference>
<protein>
    <submittedName>
        <fullName evidence="2">Uncharacterized protein</fullName>
    </submittedName>
</protein>
<feature type="transmembrane region" description="Helical" evidence="1">
    <location>
        <begin position="36"/>
        <end position="54"/>
    </location>
</feature>
<keyword evidence="1" id="KW-0812">Transmembrane</keyword>
<name>A0A101IPV9_9EURY</name>
<keyword evidence="1" id="KW-1133">Transmembrane helix</keyword>
<keyword evidence="1" id="KW-0472">Membrane</keyword>
<comment type="caution">
    <text evidence="2">The sequence shown here is derived from an EMBL/GenBank/DDBJ whole genome shotgun (WGS) entry which is preliminary data.</text>
</comment>
<organism evidence="2 3">
    <name type="scientific">Methanoculleus marisnigri</name>
    <dbReference type="NCBI Taxonomy" id="2198"/>
    <lineage>
        <taxon>Archaea</taxon>
        <taxon>Methanobacteriati</taxon>
        <taxon>Methanobacteriota</taxon>
        <taxon>Stenosarchaea group</taxon>
        <taxon>Methanomicrobia</taxon>
        <taxon>Methanomicrobiales</taxon>
        <taxon>Methanomicrobiaceae</taxon>
        <taxon>Methanoculleus</taxon>
    </lineage>
</organism>
<feature type="transmembrane region" description="Helical" evidence="1">
    <location>
        <begin position="7"/>
        <end position="30"/>
    </location>
</feature>